<feature type="transmembrane region" description="Helical" evidence="1">
    <location>
        <begin position="69"/>
        <end position="88"/>
    </location>
</feature>
<accession>A0A239PTP1</accession>
<keyword evidence="1" id="KW-1133">Transmembrane helix</keyword>
<evidence type="ECO:0000256" key="1">
    <source>
        <dbReference type="SAM" id="Phobius"/>
    </source>
</evidence>
<sequence>MMKRLLAGALAAFYGVNGASMLIDGPGWYARIPGVEHTGPYNPHFVADIGAAFLAAALGLAARAWRPGLWPAAAAGAAFVCFHALIHIAEMLGGHSRAPVADALLVIFPAALAAWSATPDIGDVHARPDRQTRA</sequence>
<gene>
    <name evidence="2" type="ORF">SAMN06297382_1925</name>
</gene>
<keyword evidence="1" id="KW-0472">Membrane</keyword>
<dbReference type="RefSeq" id="WP_089412375.1">
    <property type="nucleotide sequence ID" value="NZ_FZQA01000003.1"/>
</dbReference>
<dbReference type="EMBL" id="FZQA01000003">
    <property type="protein sequence ID" value="SNT73654.1"/>
    <property type="molecule type" value="Genomic_DNA"/>
</dbReference>
<protein>
    <recommendedName>
        <fullName evidence="4">DoxX-like family protein</fullName>
    </recommendedName>
</protein>
<feature type="transmembrane region" description="Helical" evidence="1">
    <location>
        <begin position="42"/>
        <end position="62"/>
    </location>
</feature>
<organism evidence="2 3">
    <name type="scientific">Amphiplicatus metriothermophilus</name>
    <dbReference type="NCBI Taxonomy" id="1519374"/>
    <lineage>
        <taxon>Bacteria</taxon>
        <taxon>Pseudomonadati</taxon>
        <taxon>Pseudomonadota</taxon>
        <taxon>Alphaproteobacteria</taxon>
        <taxon>Parvularculales</taxon>
        <taxon>Parvularculaceae</taxon>
        <taxon>Amphiplicatus</taxon>
    </lineage>
</organism>
<name>A0A239PTP1_9PROT</name>
<dbReference type="Proteomes" id="UP000198346">
    <property type="component" value="Unassembled WGS sequence"/>
</dbReference>
<evidence type="ECO:0000313" key="2">
    <source>
        <dbReference type="EMBL" id="SNT73654.1"/>
    </source>
</evidence>
<dbReference type="OrthoDB" id="287782at2"/>
<feature type="transmembrane region" description="Helical" evidence="1">
    <location>
        <begin position="100"/>
        <end position="118"/>
    </location>
</feature>
<dbReference type="AlphaFoldDB" id="A0A239PTP1"/>
<proteinExistence type="predicted"/>
<keyword evidence="3" id="KW-1185">Reference proteome</keyword>
<evidence type="ECO:0000313" key="3">
    <source>
        <dbReference type="Proteomes" id="UP000198346"/>
    </source>
</evidence>
<keyword evidence="1" id="KW-0812">Transmembrane</keyword>
<reference evidence="2 3" key="1">
    <citation type="submission" date="2017-07" db="EMBL/GenBank/DDBJ databases">
        <authorList>
            <person name="Sun Z.S."/>
            <person name="Albrecht U."/>
            <person name="Echele G."/>
            <person name="Lee C.C."/>
        </authorList>
    </citation>
    <scope>NUCLEOTIDE SEQUENCE [LARGE SCALE GENOMIC DNA]</scope>
    <source>
        <strain evidence="2 3">CGMCC 1.12710</strain>
    </source>
</reference>
<evidence type="ECO:0008006" key="4">
    <source>
        <dbReference type="Google" id="ProtNLM"/>
    </source>
</evidence>